<dbReference type="InterPro" id="IPR006139">
    <property type="entry name" value="D-isomer_2_OHA_DH_cat_dom"/>
</dbReference>
<dbReference type="InterPro" id="IPR036291">
    <property type="entry name" value="NAD(P)-bd_dom_sf"/>
</dbReference>
<dbReference type="InterPro" id="IPR050857">
    <property type="entry name" value="D-2-hydroxyacid_DH"/>
</dbReference>
<dbReference type="RefSeq" id="WP_166154471.1">
    <property type="nucleotide sequence ID" value="NZ_JAAOIW010000015.1"/>
</dbReference>
<keyword evidence="8" id="KW-1185">Reference proteome</keyword>
<keyword evidence="3" id="KW-0520">NAD</keyword>
<dbReference type="CDD" id="cd12167">
    <property type="entry name" value="2-Hacid_dh_8"/>
    <property type="match status" value="1"/>
</dbReference>
<evidence type="ECO:0000256" key="4">
    <source>
        <dbReference type="RuleBase" id="RU003719"/>
    </source>
</evidence>
<evidence type="ECO:0000259" key="6">
    <source>
        <dbReference type="Pfam" id="PF02826"/>
    </source>
</evidence>
<evidence type="ECO:0000259" key="5">
    <source>
        <dbReference type="Pfam" id="PF00389"/>
    </source>
</evidence>
<comment type="caution">
    <text evidence="7">The sequence shown here is derived from an EMBL/GenBank/DDBJ whole genome shotgun (WGS) entry which is preliminary data.</text>
</comment>
<dbReference type="PANTHER" id="PTHR42789">
    <property type="entry name" value="D-ISOMER SPECIFIC 2-HYDROXYACID DEHYDROGENASE FAMILY PROTEIN (AFU_ORTHOLOGUE AFUA_6G10090)"/>
    <property type="match status" value="1"/>
</dbReference>
<gene>
    <name evidence="7" type="ORF">G9U52_29580</name>
</gene>
<feature type="domain" description="D-isomer specific 2-hydroxyacid dehydrogenase catalytic" evidence="5">
    <location>
        <begin position="20"/>
        <end position="324"/>
    </location>
</feature>
<dbReference type="Proteomes" id="UP001165962">
    <property type="component" value="Unassembled WGS sequence"/>
</dbReference>
<reference evidence="7" key="1">
    <citation type="submission" date="2020-03" db="EMBL/GenBank/DDBJ databases">
        <title>Draft sequencing of Paenibacilllus sp. S3N08.</title>
        <authorList>
            <person name="Kim D.-U."/>
        </authorList>
    </citation>
    <scope>NUCLEOTIDE SEQUENCE</scope>
    <source>
        <strain evidence="7">S3N08</strain>
    </source>
</reference>
<dbReference type="PANTHER" id="PTHR42789:SF1">
    <property type="entry name" value="D-ISOMER SPECIFIC 2-HYDROXYACID DEHYDROGENASE FAMILY PROTEIN (AFU_ORTHOLOGUE AFUA_6G10090)"/>
    <property type="match status" value="1"/>
</dbReference>
<evidence type="ECO:0000256" key="1">
    <source>
        <dbReference type="ARBA" id="ARBA00005854"/>
    </source>
</evidence>
<dbReference type="InterPro" id="IPR006140">
    <property type="entry name" value="D-isomer_DH_NAD-bd"/>
</dbReference>
<dbReference type="SUPFAM" id="SSF52283">
    <property type="entry name" value="Formate/glycerate dehydrogenase catalytic domain-like"/>
    <property type="match status" value="1"/>
</dbReference>
<proteinExistence type="inferred from homology"/>
<evidence type="ECO:0000313" key="8">
    <source>
        <dbReference type="Proteomes" id="UP001165962"/>
    </source>
</evidence>
<sequence>MGKPKALILPPQSRMDEVCSAECVSLLKEHFEPIWNEKGKDYTQEELAELLRTSQAEALLTSWGSPVMTEELLELAPKLRMIGHAAGTVKGRIPPTAFAKEIRIFSAAPRIAQSVAEYCLTVLLSSLRYMPTFDKQVKEGNWRIDSLKGRELAGQTIGIVSASSTARAFLKLLAPFNVNVLVYDPYLKDEAAAQLHVKKASLEEVMLCPIISIHAPKLPATYKMITKEMISSIPDKAILINSSRADVVDEEALIEELQKGRFFAALDVFTKEPLPADSPLTKLDNVLLSSHVAGATVEGHLALMQSVVEDMVRSMKQEKTMTEVTQAMWENMA</sequence>
<organism evidence="7 8">
    <name type="scientific">Paenibacillus agricola</name>
    <dbReference type="NCBI Taxonomy" id="2716264"/>
    <lineage>
        <taxon>Bacteria</taxon>
        <taxon>Bacillati</taxon>
        <taxon>Bacillota</taxon>
        <taxon>Bacilli</taxon>
        <taxon>Bacillales</taxon>
        <taxon>Paenibacillaceae</taxon>
        <taxon>Paenibacillus</taxon>
    </lineage>
</organism>
<name>A0ABX0JJI4_9BACL</name>
<protein>
    <submittedName>
        <fullName evidence="7">Hydroxyacid dehydrogenase</fullName>
    </submittedName>
</protein>
<comment type="similarity">
    <text evidence="1 4">Belongs to the D-isomer specific 2-hydroxyacid dehydrogenase family.</text>
</comment>
<dbReference type="Pfam" id="PF02826">
    <property type="entry name" value="2-Hacid_dh_C"/>
    <property type="match status" value="1"/>
</dbReference>
<keyword evidence="2 4" id="KW-0560">Oxidoreductase</keyword>
<dbReference type="EMBL" id="JAAOIW010000015">
    <property type="protein sequence ID" value="NHN33975.1"/>
    <property type="molecule type" value="Genomic_DNA"/>
</dbReference>
<feature type="domain" description="D-isomer specific 2-hydroxyacid dehydrogenase NAD-binding" evidence="6">
    <location>
        <begin position="121"/>
        <end position="293"/>
    </location>
</feature>
<evidence type="ECO:0000256" key="2">
    <source>
        <dbReference type="ARBA" id="ARBA00023002"/>
    </source>
</evidence>
<evidence type="ECO:0000256" key="3">
    <source>
        <dbReference type="ARBA" id="ARBA00023027"/>
    </source>
</evidence>
<dbReference type="Pfam" id="PF00389">
    <property type="entry name" value="2-Hacid_dh"/>
    <property type="match status" value="1"/>
</dbReference>
<accession>A0ABX0JJI4</accession>
<dbReference type="Gene3D" id="3.40.50.720">
    <property type="entry name" value="NAD(P)-binding Rossmann-like Domain"/>
    <property type="match status" value="2"/>
</dbReference>
<evidence type="ECO:0000313" key="7">
    <source>
        <dbReference type="EMBL" id="NHN33975.1"/>
    </source>
</evidence>
<dbReference type="SUPFAM" id="SSF51735">
    <property type="entry name" value="NAD(P)-binding Rossmann-fold domains"/>
    <property type="match status" value="1"/>
</dbReference>